<accession>A0ABW4HB89</accession>
<reference evidence="2" key="1">
    <citation type="journal article" date="2019" name="Int. J. Syst. Evol. Microbiol.">
        <title>The Global Catalogue of Microorganisms (GCM) 10K type strain sequencing project: providing services to taxonomists for standard genome sequencing and annotation.</title>
        <authorList>
            <consortium name="The Broad Institute Genomics Platform"/>
            <consortium name="The Broad Institute Genome Sequencing Center for Infectious Disease"/>
            <person name="Wu L."/>
            <person name="Ma J."/>
        </authorList>
    </citation>
    <scope>NUCLEOTIDE SEQUENCE [LARGE SCALE GENOMIC DNA]</scope>
    <source>
        <strain evidence="2">CCUG 70865</strain>
    </source>
</reference>
<evidence type="ECO:0000313" key="1">
    <source>
        <dbReference type="EMBL" id="MFD1602753.1"/>
    </source>
</evidence>
<dbReference type="EMBL" id="JBHUDZ010000007">
    <property type="protein sequence ID" value="MFD1602753.1"/>
    <property type="molecule type" value="Genomic_DNA"/>
</dbReference>
<organism evidence="1 2">
    <name type="scientific">Flavobacterium artemisiae</name>
    <dbReference type="NCBI Taxonomy" id="2126556"/>
    <lineage>
        <taxon>Bacteria</taxon>
        <taxon>Pseudomonadati</taxon>
        <taxon>Bacteroidota</taxon>
        <taxon>Flavobacteriia</taxon>
        <taxon>Flavobacteriales</taxon>
        <taxon>Flavobacteriaceae</taxon>
        <taxon>Flavobacterium</taxon>
    </lineage>
</organism>
<protein>
    <recommendedName>
        <fullName evidence="3">Lipoprotein</fullName>
    </recommendedName>
</protein>
<sequence length="183" mass="20992">MRLPYLLLSFLILVSCKKELENKNSLKLLPPKNSRTEIKWLTEKTVKLKIDNNLSYSKGFQCDSVIAIDYIGFDGEDFFYPINEKGEYISTINRKQKLNTEQILELSSILGSKKTYENPNIAGCYEPRLAFVYFKNNNVICQTQICLECSQLQSTAAIAGEYGNFNNNAENEFKKLKKDLGFN</sequence>
<name>A0ABW4HB89_9FLAO</name>
<dbReference type="RefSeq" id="WP_379816950.1">
    <property type="nucleotide sequence ID" value="NZ_JBHUDZ010000007.1"/>
</dbReference>
<evidence type="ECO:0008006" key="3">
    <source>
        <dbReference type="Google" id="ProtNLM"/>
    </source>
</evidence>
<gene>
    <name evidence="1" type="ORF">ACFSC2_08395</name>
</gene>
<dbReference type="PROSITE" id="PS51257">
    <property type="entry name" value="PROKAR_LIPOPROTEIN"/>
    <property type="match status" value="1"/>
</dbReference>
<dbReference type="Proteomes" id="UP001597138">
    <property type="component" value="Unassembled WGS sequence"/>
</dbReference>
<evidence type="ECO:0000313" key="2">
    <source>
        <dbReference type="Proteomes" id="UP001597138"/>
    </source>
</evidence>
<keyword evidence="2" id="KW-1185">Reference proteome</keyword>
<proteinExistence type="predicted"/>
<comment type="caution">
    <text evidence="1">The sequence shown here is derived from an EMBL/GenBank/DDBJ whole genome shotgun (WGS) entry which is preliminary data.</text>
</comment>